<evidence type="ECO:0000256" key="6">
    <source>
        <dbReference type="ARBA" id="ARBA00022833"/>
    </source>
</evidence>
<evidence type="ECO:0000256" key="4">
    <source>
        <dbReference type="ARBA" id="ARBA00022490"/>
    </source>
</evidence>
<sequence length="403" mass="44385">MAFQCQRDSYMRELVTSVVSCSPAELQREASGKKETVKGFNVKLLDTVLFPEGGGQPDDRGLIGGVPVLRVTRLGPDAVHFVASPVQVGQEVRVEVDWERRFDHMQQHSGENPSRRRSGAVSWELGRQRSTIELDAPSVTPAQLRALEDSVNEKIRGHVPVNVQLLSVDDPAVEKVRSRGLPDDHAGPIRIIDIEGVDANMCCGTHVSNLSHLQVIKLLGTEKGKKNKTNLVFLVGNRVLRYAEKSYSTERSLVSLLKTGPDEHVEAVDKLQKSVKLLQKTNLSLLRDVAVLVAQNFKNNPQRGNFFSLHRKEGDNEFMSIIANEINTEETQLFLTVGEEKGPGLFLLAGPSGRVAEMGPRVLEMLQGKGAGKNGRFQGKANSLARRAEVEALLQQQHTAEGE</sequence>
<dbReference type="AlphaFoldDB" id="G3P5Z4"/>
<dbReference type="PANTHER" id="PTHR43462">
    <property type="entry name" value="ALANYL-TRNA EDITING PROTEIN"/>
    <property type="match status" value="1"/>
</dbReference>
<evidence type="ECO:0000256" key="3">
    <source>
        <dbReference type="ARBA" id="ARBA00008429"/>
    </source>
</evidence>
<comment type="subcellular location">
    <subcellularLocation>
        <location evidence="2">Cytoplasm</location>
    </subcellularLocation>
</comment>
<dbReference type="PANTHER" id="PTHR43462:SF1">
    <property type="entry name" value="ALANYL-TRNA EDITING PROTEIN AARSD1"/>
    <property type="match status" value="1"/>
</dbReference>
<dbReference type="Gene3D" id="3.30.980.10">
    <property type="entry name" value="Threonyl-trna Synthetase, Chain A, domain 2"/>
    <property type="match status" value="1"/>
</dbReference>
<dbReference type="Gene3D" id="2.40.30.130">
    <property type="match status" value="1"/>
</dbReference>
<keyword evidence="5" id="KW-0479">Metal-binding</keyword>
<dbReference type="GO" id="GO:0043039">
    <property type="term" value="P:tRNA aminoacylation"/>
    <property type="evidence" value="ECO:0007669"/>
    <property type="project" value="InterPro"/>
</dbReference>
<accession>G3P5Z4</accession>
<dbReference type="SUPFAM" id="SSF50447">
    <property type="entry name" value="Translation proteins"/>
    <property type="match status" value="1"/>
</dbReference>
<reference evidence="10" key="2">
    <citation type="submission" date="2025-08" db="UniProtKB">
        <authorList>
            <consortium name="Ensembl"/>
        </authorList>
    </citation>
    <scope>IDENTIFICATION</scope>
</reference>
<dbReference type="FunFam" id="2.40.30.130:FF:000003">
    <property type="entry name" value="alanyl-tRNA editing protein Aarsd1"/>
    <property type="match status" value="1"/>
</dbReference>
<evidence type="ECO:0000256" key="8">
    <source>
        <dbReference type="ARBA" id="ARBA00053555"/>
    </source>
</evidence>
<feature type="domain" description="Threonyl/alanyl tRNA synthetase SAD" evidence="9">
    <location>
        <begin position="189"/>
        <end position="232"/>
    </location>
</feature>
<dbReference type="GO" id="GO:0046872">
    <property type="term" value="F:metal ion binding"/>
    <property type="evidence" value="ECO:0007669"/>
    <property type="project" value="UniProtKB-KW"/>
</dbReference>
<comment type="function">
    <text evidence="8">Functions in trans to edit the amino acid moiety from incorrectly charged tRNA(Ala).</text>
</comment>
<dbReference type="Pfam" id="PF07973">
    <property type="entry name" value="tRNA_SAD"/>
    <property type="match status" value="1"/>
</dbReference>
<dbReference type="Bgee" id="ENSGACG00000009815">
    <property type="expression patterns" value="Expressed in muscle tissue and 13 other cell types or tissues"/>
</dbReference>
<dbReference type="GO" id="GO:0006412">
    <property type="term" value="P:translation"/>
    <property type="evidence" value="ECO:0007669"/>
    <property type="project" value="UniProtKB-KW"/>
</dbReference>
<dbReference type="InterPro" id="IPR018163">
    <property type="entry name" value="Thr/Ala-tRNA-synth_IIc_edit"/>
</dbReference>
<dbReference type="SUPFAM" id="SSF55186">
    <property type="entry name" value="ThrRS/AlaRS common domain"/>
    <property type="match status" value="1"/>
</dbReference>
<dbReference type="SMART" id="SM00863">
    <property type="entry name" value="tRNA_SAD"/>
    <property type="match status" value="1"/>
</dbReference>
<evidence type="ECO:0000259" key="9">
    <source>
        <dbReference type="SMART" id="SM00863"/>
    </source>
</evidence>
<evidence type="ECO:0000313" key="10">
    <source>
        <dbReference type="Ensembl" id="ENSGACP00000013017.2"/>
    </source>
</evidence>
<keyword evidence="4" id="KW-0963">Cytoplasm</keyword>
<dbReference type="GO" id="GO:0004812">
    <property type="term" value="F:aminoacyl-tRNA ligase activity"/>
    <property type="evidence" value="ECO:0007669"/>
    <property type="project" value="InterPro"/>
</dbReference>
<dbReference type="GO" id="GO:0005737">
    <property type="term" value="C:cytoplasm"/>
    <property type="evidence" value="ECO:0007669"/>
    <property type="project" value="UniProtKB-SubCell"/>
</dbReference>
<proteinExistence type="inferred from homology"/>
<dbReference type="Ensembl" id="ENSGACT00000013042.2">
    <property type="protein sequence ID" value="ENSGACP00000013017.2"/>
    <property type="gene ID" value="ENSGACG00000009815.3"/>
</dbReference>
<dbReference type="Proteomes" id="UP000007635">
    <property type="component" value="Chromosome V"/>
</dbReference>
<name>G3P5Z4_GASAC</name>
<evidence type="ECO:0000256" key="2">
    <source>
        <dbReference type="ARBA" id="ARBA00004496"/>
    </source>
</evidence>
<evidence type="ECO:0000313" key="11">
    <source>
        <dbReference type="Proteomes" id="UP000007635"/>
    </source>
</evidence>
<dbReference type="InterPro" id="IPR012947">
    <property type="entry name" value="tRNA_SAD"/>
</dbReference>
<dbReference type="GO" id="GO:0005524">
    <property type="term" value="F:ATP binding"/>
    <property type="evidence" value="ECO:0007669"/>
    <property type="project" value="InterPro"/>
</dbReference>
<keyword evidence="11" id="KW-1185">Reference proteome</keyword>
<keyword evidence="7" id="KW-0648">Protein biosynthesis</keyword>
<dbReference type="FunFam" id="3.30.980.10:FF:000007">
    <property type="entry name" value="alanyl-tRNA editing protein Aarsd1"/>
    <property type="match status" value="1"/>
</dbReference>
<dbReference type="GeneTree" id="ENSGT00940000156241"/>
<comment type="cofactor">
    <cofactor evidence="1">
        <name>Zn(2+)</name>
        <dbReference type="ChEBI" id="CHEBI:29105"/>
    </cofactor>
</comment>
<reference evidence="10" key="3">
    <citation type="submission" date="2025-09" db="UniProtKB">
        <authorList>
            <consortium name="Ensembl"/>
        </authorList>
    </citation>
    <scope>IDENTIFICATION</scope>
</reference>
<reference evidence="10 11" key="1">
    <citation type="journal article" date="2021" name="G3 (Bethesda)">
        <title>Improved contiguity of the threespine stickleback genome using long-read sequencing.</title>
        <authorList>
            <person name="Nath S."/>
            <person name="Shaw D.E."/>
            <person name="White M.A."/>
        </authorList>
    </citation>
    <scope>NUCLEOTIDE SEQUENCE [LARGE SCALE GENOMIC DNA]</scope>
    <source>
        <strain evidence="10 11">Lake Benthic</strain>
    </source>
</reference>
<dbReference type="InterPro" id="IPR009000">
    <property type="entry name" value="Transl_B-barrel_sf"/>
</dbReference>
<protein>
    <recommendedName>
        <fullName evidence="9">Threonyl/alanyl tRNA synthetase SAD domain-containing protein</fullName>
    </recommendedName>
</protein>
<dbReference type="GO" id="GO:0002196">
    <property type="term" value="F:Ser-tRNA(Ala) deacylase activity"/>
    <property type="evidence" value="ECO:0007669"/>
    <property type="project" value="TreeGrafter"/>
</dbReference>
<evidence type="ECO:0000256" key="5">
    <source>
        <dbReference type="ARBA" id="ARBA00022723"/>
    </source>
</evidence>
<keyword evidence="6" id="KW-0862">Zinc</keyword>
<evidence type="ECO:0000256" key="1">
    <source>
        <dbReference type="ARBA" id="ARBA00001947"/>
    </source>
</evidence>
<comment type="similarity">
    <text evidence="3">Belongs to the class-II aminoacyl-tRNA synthetase family. Alax-L subfamily.</text>
</comment>
<organism evidence="10 11">
    <name type="scientific">Gasterosteus aculeatus aculeatus</name>
    <name type="common">three-spined stickleback</name>
    <dbReference type="NCBI Taxonomy" id="481459"/>
    <lineage>
        <taxon>Eukaryota</taxon>
        <taxon>Metazoa</taxon>
        <taxon>Chordata</taxon>
        <taxon>Craniata</taxon>
        <taxon>Vertebrata</taxon>
        <taxon>Euteleostomi</taxon>
        <taxon>Actinopterygii</taxon>
        <taxon>Neopterygii</taxon>
        <taxon>Teleostei</taxon>
        <taxon>Neoteleostei</taxon>
        <taxon>Acanthomorphata</taxon>
        <taxon>Eupercaria</taxon>
        <taxon>Perciformes</taxon>
        <taxon>Cottioidei</taxon>
        <taxon>Gasterosteales</taxon>
        <taxon>Gasterosteidae</taxon>
        <taxon>Gasterosteus</taxon>
    </lineage>
</organism>
<dbReference type="InterPro" id="IPR051335">
    <property type="entry name" value="Alanyl-tRNA_Editing_Enzymes"/>
</dbReference>
<evidence type="ECO:0000256" key="7">
    <source>
        <dbReference type="ARBA" id="ARBA00022917"/>
    </source>
</evidence>